<dbReference type="EMBL" id="CABDUW010000086">
    <property type="protein sequence ID" value="VTJ57717.1"/>
    <property type="molecule type" value="Genomic_DNA"/>
</dbReference>
<organism evidence="2">
    <name type="scientific">Marmota monax</name>
    <name type="common">Woodchuck</name>
    <dbReference type="NCBI Taxonomy" id="9995"/>
    <lineage>
        <taxon>Eukaryota</taxon>
        <taxon>Metazoa</taxon>
        <taxon>Chordata</taxon>
        <taxon>Craniata</taxon>
        <taxon>Vertebrata</taxon>
        <taxon>Euteleostomi</taxon>
        <taxon>Mammalia</taxon>
        <taxon>Eutheria</taxon>
        <taxon>Euarchontoglires</taxon>
        <taxon>Glires</taxon>
        <taxon>Rodentia</taxon>
        <taxon>Sciuromorpha</taxon>
        <taxon>Sciuridae</taxon>
        <taxon>Xerinae</taxon>
        <taxon>Marmotini</taxon>
        <taxon>Marmota</taxon>
    </lineage>
</organism>
<feature type="compositionally biased region" description="Polar residues" evidence="1">
    <location>
        <begin position="83"/>
        <end position="93"/>
    </location>
</feature>
<proteinExistence type="predicted"/>
<sequence length="144" mass="16301">MQWPPLWRRSPPGSKNRRARAHFRDWRKSTDGRIAGTEPGDLNAEGREGARPHVKPVEGVTEAGCTPPPSARPTSPAEAACLSQRTWTKTTAQEPPPANLCRHYYGAPRDPAEPRWRTRGGITWQEVVCERRKWSVREEEVILT</sequence>
<protein>
    <submittedName>
        <fullName evidence="2">Uncharacterized protein</fullName>
    </submittedName>
</protein>
<accession>A0A5E4AJZ7</accession>
<reference evidence="2" key="1">
    <citation type="submission" date="2019-04" db="EMBL/GenBank/DDBJ databases">
        <authorList>
            <person name="Alioto T."/>
            <person name="Alioto T."/>
        </authorList>
    </citation>
    <scope>NUCLEOTIDE SEQUENCE [LARGE SCALE GENOMIC DNA]</scope>
</reference>
<feature type="compositionally biased region" description="Basic and acidic residues" evidence="1">
    <location>
        <begin position="22"/>
        <end position="31"/>
    </location>
</feature>
<evidence type="ECO:0000256" key="1">
    <source>
        <dbReference type="SAM" id="MobiDB-lite"/>
    </source>
</evidence>
<gene>
    <name evidence="2" type="ORF">MONAX_5E006600</name>
</gene>
<feature type="region of interest" description="Disordered" evidence="1">
    <location>
        <begin position="1"/>
        <end position="97"/>
    </location>
</feature>
<dbReference type="AlphaFoldDB" id="A0A5E4AJZ7"/>
<evidence type="ECO:0000313" key="2">
    <source>
        <dbReference type="EMBL" id="VTJ57717.1"/>
    </source>
</evidence>
<comment type="caution">
    <text evidence="2">The sequence shown here is derived from an EMBL/GenBank/DDBJ whole genome shotgun (WGS) entry which is preliminary data.</text>
</comment>
<name>A0A5E4AJZ7_MARMO</name>